<reference evidence="1 2" key="1">
    <citation type="submission" date="2015-09" db="EMBL/GenBank/DDBJ databases">
        <authorList>
            <consortium name="Pathogen Informatics"/>
        </authorList>
    </citation>
    <scope>NUCLEOTIDE SEQUENCE [LARGE SCALE GENOMIC DNA]</scope>
    <source>
        <strain evidence="1 2">2789STDY5834856</strain>
    </source>
</reference>
<dbReference type="EMBL" id="CYZX01000006">
    <property type="protein sequence ID" value="CUO22048.1"/>
    <property type="molecule type" value="Genomic_DNA"/>
</dbReference>
<name>A0A174DDB6_9CLOT</name>
<gene>
    <name evidence="1" type="ORF">ERS852471_01165</name>
</gene>
<protein>
    <submittedName>
        <fullName evidence="1">Uncharacterized protein</fullName>
    </submittedName>
</protein>
<accession>A0A174DDB6</accession>
<dbReference type="OrthoDB" id="1494005at2"/>
<evidence type="ECO:0000313" key="2">
    <source>
        <dbReference type="Proteomes" id="UP000095594"/>
    </source>
</evidence>
<proteinExistence type="predicted"/>
<organism evidence="1 2">
    <name type="scientific">Clostridium disporicum</name>
    <dbReference type="NCBI Taxonomy" id="84024"/>
    <lineage>
        <taxon>Bacteria</taxon>
        <taxon>Bacillati</taxon>
        <taxon>Bacillota</taxon>
        <taxon>Clostridia</taxon>
        <taxon>Eubacteriales</taxon>
        <taxon>Clostridiaceae</taxon>
        <taxon>Clostridium</taxon>
    </lineage>
</organism>
<sequence length="135" mass="16144">MEWNNIKTKDDIYKLMNVFGNFHDSCIKEIHYVSGAYVNENLEMNPINKRRNVTVVFQRQLSNPSEIEVVFEKISKLNLAPVNERYDCIILDSFMDIFEGEIYWADSKSFDIHDIRDYDDFTWICSENVKWRCIN</sequence>
<evidence type="ECO:0000313" key="1">
    <source>
        <dbReference type="EMBL" id="CUO22048.1"/>
    </source>
</evidence>
<dbReference type="RefSeq" id="WP_055264679.1">
    <property type="nucleotide sequence ID" value="NZ_CABIXQ010000006.1"/>
</dbReference>
<dbReference type="AlphaFoldDB" id="A0A174DDB6"/>
<dbReference type="Proteomes" id="UP000095594">
    <property type="component" value="Unassembled WGS sequence"/>
</dbReference>